<dbReference type="InterPro" id="IPR026847">
    <property type="entry name" value="VPS13"/>
</dbReference>
<dbReference type="Proteomes" id="UP000266743">
    <property type="component" value="Chromosome 10"/>
</dbReference>
<reference evidence="2 3" key="1">
    <citation type="submission" date="2018-09" db="EMBL/GenBank/DDBJ databases">
        <title>whole genome sequence of T. equiperdum IVM-t1 strain.</title>
        <authorList>
            <person name="Suganuma K."/>
        </authorList>
    </citation>
    <scope>NUCLEOTIDE SEQUENCE [LARGE SCALE GENOMIC DNA]</scope>
    <source>
        <strain evidence="2 3">IVM-t1</strain>
    </source>
</reference>
<dbReference type="PANTHER" id="PTHR16166:SF144">
    <property type="entry name" value="CHOREIN N-TERMINAL DOMAIN-CONTAINING PROTEIN"/>
    <property type="match status" value="1"/>
</dbReference>
<accession>A0A3L6L3K3</accession>
<gene>
    <name evidence="2" type="ORF">DPX39_100063900</name>
</gene>
<dbReference type="GO" id="GO:0006623">
    <property type="term" value="P:protein targeting to vacuole"/>
    <property type="evidence" value="ECO:0007669"/>
    <property type="project" value="TreeGrafter"/>
</dbReference>
<sequence length="4746" mass="519855">MLEKRLSVLLATYLNNFVCDLNEEQLQISLWSGEVVLRHIQLRANILDQLTHFLLPNGEESPDGMNNQGTDGGSGAFPVPFRILKGTVSELIITIPWTSLEAEPVMVEARAVEIVVTPLRSAPYDAEEEKARARKVQVGQLKAFEKMRTGKSCPPSERIPEGPLNFLTSGGFVGFEGYMEQLTETIKQNICIALHNVRIKYVFDYEGLAHRFTSALSVVMEKVRINTTNTSWTECFVVDPAEPCCKKVVMSGVRLSLHAFKHCGPTDSEGFQHEENDTSWGWSENMEILKVDELAFNILVMRGGNCPATPNRPGERKVEVSVTASSMITIRGCFGALRTLAIIRDSCRYGFQSLKYRKNLHLLCDDGKENVKGVTLARRRWWFAIRCILDDICPAPLAAGGRSRFIKKITQLCALRREYCSLWKRAQGVAWLPHLTKEEESRMNAVEELLHTQQIIFFRCLTYAELRREKRSMSQQKRYIEDAMRRNQPYVGGADSEAVSAAAMTDTSTFTGGGDSSGNTVSNSSWLTQWWFASPNTNRGTYLVKSADDTSSAIKCFDDDFEEEWVIGRQFLSSLQMRRTDRLAGSPSSPSWESRDSGGLISVLSLSFPSIEAAFYPQVWSSGVSAPKPLQLYVDHLQQHLFGRLTSLCCSYTNTPSPCENRNGLLLTVDKATVSICGPISTPLLEYDDTYSCGTGRRTENCGRCSNAMRKSWLTVTINETRSRMSVAVAFTRVVAQPWHEWRWWCDAIKAFGGALLESTNRSCNPSKCQTAKTFSAIDICVDGVIVSVPLASAWSCQRNLTLCVNNIYLSKLGREPQVSWKLVSGVETPISIRCTGTSSVLTLWDVVVVVTFEKGVPLFGTLRAELTVEPLFFAIISDHLSNLSLLDRDTLQTLLQHITENGSEWRLESDTVLSVGNSTFTFPASQCRNYLAVLYQYACDSAKWAAQALKSTNEQVPHGEVSVGAAPTQRDMLFMEGVELVIYSGRVIVQDVAGKDVGYIDLPHCMDGGEHHPSVSSLTFEGSRALKVETSISEGGKHMVAAVRSPELHVCSPCGQYMLVLENFTAKYVPYAASLSLKAVAAQVVICSSLVCCVEVLLGAYASLWRQSLSASDLAARFFGGVARAVERDGALPNDTETSTKTSSAKSVFSNQVVDVDIGRLDVRFCSEEADGIILVSVNDLVLQRSVGTEGDTTKVTKVKAYGALAGIEYMVVGGETMGPFVLFSSVKNISTRGSSLCSTFKFCSSGVSEEDTTRTHVSFDIIGGCVHIFYEYWVRLLSLYWTPSVMKMFSVFDSHYSKQGFLLASCEKVAPAEREDRRVGKSFFTARSEISGISVFVATDATQRIDFLKDDTFITLDIERITLIYNDMMKDTAGNILSRQPFRLTAELQQMRHLFTGSGSQSVMVPFTSRASAVINSQMRLVPGADKENYVHVGGGSNDLAILLNIDPSAFESAPDMVDVEHGAGGVSVGNSPTRDAIQCLKLTPRMLASFIRSFLFNFCEVCSTPKCPHSAPPDAGGSAPKMATYVLSTVSPLRCTLIEKGEDDEEAILEINTHMQLYSTNGTAGGEPSTVVRFDALSIDDATPSRRVLLPGVPHWQQQQVIHQTTKGHRRRLIELGKSSISRVTRKQRGPLSEVIVDCFFDNITVFAARHSCLALLRFVVACRTWLAEWGRTKRATHLYREGNNVVPPATTSVLNVLLRRCAVHLEEPSGEPLVVFHIPSLSGTLNVGPLERKFKVALDESASIWSYGEATDAVRVTQDSGQLNTGRYSVPALAQVGAVCLTVIEPFGGTEGACSSDLVSKEETHIHYTRTIELSAQSVCLNVDSTTLIRLLHFGVNESSAYVSIVFPNDKSGNSTCEAGPGAIISELLLSRITVVVRDALFYPKTDYEVKRVQVERLDVSSGFTVKEVTENNSGKDGPMHHFTAVYTAKITGAAVGFSQLPSLSFPNVEAQAEIPIAGALHARRVWDTTATSDNDEGEPMAFTSGTSSATAAPPSMGRLIRIGADQNVSFVISISHIRELHRTLRALASSPFFSGGFSPLSAVGTTPVCYSTKVARDTHSTGAFFSVLIYLPSFSVSLTGDDAVGRSVTDITASEAESKSITTLMVAKVDGVLALASVALPGEGKPFKGGLTFHGSFELSDGDGNVIVHRQPATGYSEVLRPLSATQRWPNSFPSDVGLQLDIMNSVSEQQVRLQIRSFVVALNSHTVDFLSWIHCIIDPMKYNGPRGNCSGEGAGFDGLRNDVTPMKELSPASFECSSYRGKQTIVKVCIKGLSLQLEQVALLNCSEVRGKFGWGTALNSSSSHSIPYEFSVRHVSVVRVKDQLAFFEVAESQVRVAGAEEVSVAARGIILNNYNVTFYICLWARMNDLWGDAGRKLHFPTKGVRTPVRSIDVTIEKVNVRLFPLANDSALCSNNGSVDLLFPAVEVKNTADRAKDCLMVKIERASLCYKSPSALFSPLAENVSFVFSLEKNLLELSRHVSMRFGNIELSAPLGDVLESCSMSVLQATLPLMGILPFMHNNEPTWTHTGESATTKTFSSDTVLFYISFLSVKLYAPQSGGEFVGWRHHVLFGVDLHQLSFERERTVQRERVVARVLSITSAADSAIQSEFITAIAPENAEDSSMKRAIYIRRDVCIDYSETCREASVSPNLDSECMRPCGKLGTKVVSYVARLHALRLVVSPKLCNAVSDHVLRPISVAAHRTLQTAVHWFSSCQIADRSAFQCFCGIDGSPSVALGGCGRLITISGDVCLCKDLLLGGKSGFRLRFVKGSAQGNPINTIFVRCIGSAKVILAPTSTHHHLLESLILVDSRLTVVFQDVPFIVNHGKVADYVVLGEGSFCVVPDGIPSSSHSTAHTSIFPPSLLPLTELGWCNVKVSFDVLCGVTLLLCSNNETVTVFGRTSARYEVEKKCYEGASSIVEYVGESGSVKLSPVSVRYGNSLTAVDEPSELIIDIQYHRGDRARGGISTTQVNMIVPPVCSTVPLRYLLLMGNIANLLRKAFREICSIRQLVKSCDPRCAPYSSEALGLECTGLSRTLGQDVIAHQPVFQTSFSPAGIGGLESWFEFGLVAPHVEFVITDDFTREKFVLALTGTCIRGRATRNLSRGSCKGYAALHVTSCQPNQPPCNVVSLSPEFTVEYTQHAGDGYSLQGLLMLQSVSVTLPLITLARLTRPSPSRWWVGVPGFCNNTGVPLTLVTVLGPHNSQNKGNVFSEFHALPNGKLMQLSDPQRTFTSFRIVCGFVDGSDRCCSALQDAKVDVDILTLRRVTTHRIPFTDGFAGLLDIVLRYDEVNDVVNITTPVTVRNELTDHLVSVPDASCSPLVVPPKETRYMTFTCLRQPLSLLVGEEWRFDQQDEFITLELLISAFVLLSSGEHEELPLRGGLGTSTANSQEVGQKVRCRDTAFQCSGADYARRGHMRGNDVLVLPLWLTGARGPEGDQAGCEYETFGVLFSLRRKAFPVEDPTKSRLMQRCDVELCIRPMITVLNNTGGTLAVVISTRGNEFTPLDEPRFVQCGEEYNNFTRPSSGEGYSVSLSCQLPNGVRLTSSKPTPLNFSERATVGMKVCTVDGDETPVVGLVMERVEPDKFVVRVPAVLVNMLPFPIRVADKFGTPLLGEGEGKYLAPKREFPILMPLMEGKEIAQSPEAPVLIRVMIGSSTPDTSGLFACNDPMSSECIRVVDGEKVHLFRARRCKEVTDNMQVAPRVCLEPMWILRNQNRALSLAVRCLGLDTIVVIPPQSSVEWTTFAAASATDPLVQVCYVHKEVGDLFVWSNKVRLLTLSTLNVPIVMKHYVSTGSTNGRDQAFRNLLNSMGVITLRSLRVPPLYGDDPIPENFACLSIVPNKRRSRFLVDFDLDGGTHIVVENRTNRLLIYEEMPHSLSGVSKAERSYIVQPFTDSVTCFESDDANAAIRLTLHGDYGYSQTCTINLDEVATACEGVKVAPDMFVLCTLDCGQQKYHISVTGDRSLESALVFRPQRILHLEVLVHTVSLYVASKCVPKTVHSLLDTPLAPFVTQNKFHFVPTTNSSFTDAQALSYIQCRELDLILMEATGIYCTASLNQRHCFGRMDVGRVAVVDCTTPEPVHPVVVLINTVDAVGAVSGNILKKPCLSLQLHVLVPERRAAIDMTSNKKKVKTIRIRSVSVKVAPVTVKVSDTFLFLLQQAACCLESEQCQMKSTEESYVTGSNVCKPSTKDELSTTGLRERGAVNNYHIATLEVSPVELEFTITRRKDGLYDPFAGLFSISRFIPSVERAPLSINGISMEDINQRSNSVGCALLEALWPLYRNQLALQFPRIVGSMEVLGNPIALLSGWKRGVRSLLLGTAEMNMLKGLRDFLCTTTSSTLHSVGLISHAGSRTAANFSWDNEWLEQVSEGHHRVGDPAKKGGVLWGMGQGLRDGIAGVFSRPLNGVRTSGLTGFVTGVATGAVGLITRPVAGILGGVGNTAEFYAKVLQEPDATPNIHPHYLESGRNFKKTAVRENTAGGTLPDVDSATFANDALPYIVGGEKSEVTCGFLGAASCESDADVRCNAVERVVGSSDMHREVCNDSVTCADDFVSYAAYESVRRRVQQNCSASDNAERLFIESVGAHNYALRASWSSFVTQTTTEEFYRWLHVALASLIKDEIHLLVRATPSTGYASMEQAHLRSNSSVSSEQTDQTYILRRQQARDIRKAIGTKDLLKYVSAEQFAGVCTLEEIKQNLTPEAIKKKLPPILPALVRESVRTLLTGDYHGCHASIK</sequence>
<evidence type="ECO:0000256" key="1">
    <source>
        <dbReference type="SAM" id="MobiDB-lite"/>
    </source>
</evidence>
<evidence type="ECO:0000313" key="2">
    <source>
        <dbReference type="EMBL" id="RHW69817.1"/>
    </source>
</evidence>
<protein>
    <submittedName>
        <fullName evidence="2">N-terminal region of Chorein</fullName>
    </submittedName>
</protein>
<dbReference type="EMBL" id="QSBY01000010">
    <property type="protein sequence ID" value="RHW69817.1"/>
    <property type="molecule type" value="Genomic_DNA"/>
</dbReference>
<name>A0A3L6L3K3_9TRYP</name>
<dbReference type="GO" id="GO:0045053">
    <property type="term" value="P:protein retention in Golgi apparatus"/>
    <property type="evidence" value="ECO:0007669"/>
    <property type="project" value="TreeGrafter"/>
</dbReference>
<organism evidence="2 3">
    <name type="scientific">Trypanosoma brucei equiperdum</name>
    <dbReference type="NCBI Taxonomy" id="630700"/>
    <lineage>
        <taxon>Eukaryota</taxon>
        <taxon>Discoba</taxon>
        <taxon>Euglenozoa</taxon>
        <taxon>Kinetoplastea</taxon>
        <taxon>Metakinetoplastina</taxon>
        <taxon>Trypanosomatida</taxon>
        <taxon>Trypanosomatidae</taxon>
        <taxon>Trypanosoma</taxon>
    </lineage>
</organism>
<dbReference type="PANTHER" id="PTHR16166">
    <property type="entry name" value="VACUOLAR PROTEIN SORTING-ASSOCIATED PROTEIN VPS13"/>
    <property type="match status" value="1"/>
</dbReference>
<evidence type="ECO:0000313" key="3">
    <source>
        <dbReference type="Proteomes" id="UP000266743"/>
    </source>
</evidence>
<feature type="compositionally biased region" description="Low complexity" evidence="1">
    <location>
        <begin position="1985"/>
        <end position="1995"/>
    </location>
</feature>
<feature type="region of interest" description="Disordered" evidence="1">
    <location>
        <begin position="1975"/>
        <end position="1995"/>
    </location>
</feature>
<comment type="caution">
    <text evidence="2">The sequence shown here is derived from an EMBL/GenBank/DDBJ whole genome shotgun (WGS) entry which is preliminary data.</text>
</comment>
<proteinExistence type="predicted"/>